<keyword evidence="3" id="KW-0812">Transmembrane</keyword>
<dbReference type="InterPro" id="IPR053038">
    <property type="entry name" value="RLP_Defense"/>
</dbReference>
<sequence>MHGRHTLDSKFSETNTQVPHLWTGSIKLQHPGKFRRAPLLFSHGGSMSAEPSTAELRAMHILLASLLMLLYGVDRTHCFLSELEHATGNETDKLALLDFKKATLDPNGALRSWNTTTPYCQWSGVSCSRRPNHPDRVTALYLANLGLSGPIPASLGNLSFLSNLTLSTNYFSGGLPPLNRLRRLQVVDLRNNQLQSTMSDAVTNLPPDNLVALDLSENFITGEVPSSLGLLFKKLFFVQLANNALTGSIPPNLKNASQLKFLNLANNNLTGSIPSELGELSSMLYLFLGGNMLSGGIPGTLFNMSSLAILDVAVNMLGGVMEFPPYIRFSPILSAINMSQNLFEGDIPPALGNASNLIMLDMSQNKFTGQIPASLGNLEALTYLNLGENNLEARDSQSWEFIDKLSQCRSLEQLHLDANDLQGDIPDTIGNLSTMVICDLSYNNLQGPIP</sequence>
<reference evidence="8 9" key="1">
    <citation type="journal article" date="2018" name="Nat. Genet.">
        <title>Extensive intraspecific gene order and gene structural variations between Mo17 and other maize genomes.</title>
        <authorList>
            <person name="Sun S."/>
            <person name="Zhou Y."/>
            <person name="Chen J."/>
            <person name="Shi J."/>
            <person name="Zhao H."/>
            <person name="Zhao H."/>
            <person name="Song W."/>
            <person name="Zhang M."/>
            <person name="Cui Y."/>
            <person name="Dong X."/>
            <person name="Liu H."/>
            <person name="Ma X."/>
            <person name="Jiao Y."/>
            <person name="Wang B."/>
            <person name="Wei X."/>
            <person name="Stein J.C."/>
            <person name="Glaubitz J.C."/>
            <person name="Lu F."/>
            <person name="Yu G."/>
            <person name="Liang C."/>
            <person name="Fengler K."/>
            <person name="Li B."/>
            <person name="Rafalski A."/>
            <person name="Schnable P.S."/>
            <person name="Ware D.H."/>
            <person name="Buckler E.S."/>
            <person name="Lai J."/>
        </authorList>
    </citation>
    <scope>NUCLEOTIDE SEQUENCE [LARGE SCALE GENOMIC DNA]</scope>
    <source>
        <strain evidence="9">cv. Missouri 17</strain>
        <tissue evidence="8">Seedling</tissue>
    </source>
</reference>
<name>A0A3L6G0R0_MAIZE</name>
<evidence type="ECO:0000256" key="4">
    <source>
        <dbReference type="ARBA" id="ARBA00022737"/>
    </source>
</evidence>
<evidence type="ECO:0000256" key="3">
    <source>
        <dbReference type="ARBA" id="ARBA00022692"/>
    </source>
</evidence>
<gene>
    <name evidence="8" type="primary">At3g47570_5</name>
    <name evidence="8" type="ORF">Zm00014a_013235</name>
</gene>
<keyword evidence="6" id="KW-0472">Membrane</keyword>
<keyword evidence="4" id="KW-0677">Repeat</keyword>
<comment type="caution">
    <text evidence="8">The sequence shown here is derived from an EMBL/GenBank/DDBJ whole genome shotgun (WGS) entry which is preliminary data.</text>
</comment>
<dbReference type="InterPro" id="IPR001611">
    <property type="entry name" value="Leu-rich_rpt"/>
</dbReference>
<organism evidence="8 9">
    <name type="scientific">Zea mays</name>
    <name type="common">Maize</name>
    <dbReference type="NCBI Taxonomy" id="4577"/>
    <lineage>
        <taxon>Eukaryota</taxon>
        <taxon>Viridiplantae</taxon>
        <taxon>Streptophyta</taxon>
        <taxon>Embryophyta</taxon>
        <taxon>Tracheophyta</taxon>
        <taxon>Spermatophyta</taxon>
        <taxon>Magnoliopsida</taxon>
        <taxon>Liliopsida</taxon>
        <taxon>Poales</taxon>
        <taxon>Poaceae</taxon>
        <taxon>PACMAD clade</taxon>
        <taxon>Panicoideae</taxon>
        <taxon>Andropogonodae</taxon>
        <taxon>Andropogoneae</taxon>
        <taxon>Tripsacinae</taxon>
        <taxon>Zea</taxon>
    </lineage>
</organism>
<evidence type="ECO:0000256" key="6">
    <source>
        <dbReference type="ARBA" id="ARBA00023136"/>
    </source>
</evidence>
<dbReference type="Proteomes" id="UP000251960">
    <property type="component" value="Chromosome 2"/>
</dbReference>
<dbReference type="PANTHER" id="PTHR48064">
    <property type="entry name" value="OS01G0750400 PROTEIN"/>
    <property type="match status" value="1"/>
</dbReference>
<dbReference type="GO" id="GO:0016020">
    <property type="term" value="C:membrane"/>
    <property type="evidence" value="ECO:0007669"/>
    <property type="project" value="UniProtKB-SubCell"/>
</dbReference>
<dbReference type="Pfam" id="PF08263">
    <property type="entry name" value="LRRNT_2"/>
    <property type="match status" value="1"/>
</dbReference>
<evidence type="ECO:0000259" key="7">
    <source>
        <dbReference type="Pfam" id="PF08263"/>
    </source>
</evidence>
<dbReference type="ExpressionAtlas" id="A0A3L6G0R0">
    <property type="expression patterns" value="baseline and differential"/>
</dbReference>
<keyword evidence="8" id="KW-0418">Kinase</keyword>
<dbReference type="AlphaFoldDB" id="A0A3L6G0R0"/>
<dbReference type="EMBL" id="NCVQ01000003">
    <property type="protein sequence ID" value="PWZ40709.1"/>
    <property type="molecule type" value="Genomic_DNA"/>
</dbReference>
<proteinExistence type="predicted"/>
<accession>A0A3L6G0R0</accession>
<keyword evidence="8" id="KW-0675">Receptor</keyword>
<evidence type="ECO:0000256" key="2">
    <source>
        <dbReference type="ARBA" id="ARBA00022614"/>
    </source>
</evidence>
<dbReference type="FunFam" id="3.80.10.10:FF:000095">
    <property type="entry name" value="LRR receptor-like serine/threonine-protein kinase GSO1"/>
    <property type="match status" value="1"/>
</dbReference>
<dbReference type="InterPro" id="IPR032675">
    <property type="entry name" value="LRR_dom_sf"/>
</dbReference>
<feature type="domain" description="Leucine-rich repeat-containing N-terminal plant-type" evidence="7">
    <location>
        <begin position="90"/>
        <end position="128"/>
    </location>
</feature>
<dbReference type="GO" id="GO:0016301">
    <property type="term" value="F:kinase activity"/>
    <property type="evidence" value="ECO:0007669"/>
    <property type="project" value="UniProtKB-KW"/>
</dbReference>
<keyword evidence="5" id="KW-1133">Transmembrane helix</keyword>
<keyword evidence="8" id="KW-0808">Transferase</keyword>
<evidence type="ECO:0000313" key="9">
    <source>
        <dbReference type="Proteomes" id="UP000251960"/>
    </source>
</evidence>
<dbReference type="Pfam" id="PF00560">
    <property type="entry name" value="LRR_1"/>
    <property type="match status" value="4"/>
</dbReference>
<dbReference type="InterPro" id="IPR013210">
    <property type="entry name" value="LRR_N_plant-typ"/>
</dbReference>
<comment type="subcellular location">
    <subcellularLocation>
        <location evidence="1">Membrane</location>
        <topology evidence="1">Single-pass membrane protein</topology>
    </subcellularLocation>
</comment>
<protein>
    <submittedName>
        <fullName evidence="8">Putative LRR receptor-like serine/threonine-protein kinase</fullName>
    </submittedName>
</protein>
<evidence type="ECO:0000256" key="5">
    <source>
        <dbReference type="ARBA" id="ARBA00022989"/>
    </source>
</evidence>
<dbReference type="SUPFAM" id="SSF52058">
    <property type="entry name" value="L domain-like"/>
    <property type="match status" value="1"/>
</dbReference>
<dbReference type="PANTHER" id="PTHR48064:SF6">
    <property type="entry name" value="RECEPTOR-LIKE PROTEIN KINASE 2"/>
    <property type="match status" value="1"/>
</dbReference>
<dbReference type="FunFam" id="3.80.10.10:FF:001678">
    <property type="entry name" value="Calmodulin-binding receptor kinase CaMRLK"/>
    <property type="match status" value="1"/>
</dbReference>
<keyword evidence="2" id="KW-0433">Leucine-rich repeat</keyword>
<dbReference type="Gene3D" id="3.80.10.10">
    <property type="entry name" value="Ribonuclease Inhibitor"/>
    <property type="match status" value="3"/>
</dbReference>
<evidence type="ECO:0000256" key="1">
    <source>
        <dbReference type="ARBA" id="ARBA00004167"/>
    </source>
</evidence>
<evidence type="ECO:0000313" key="8">
    <source>
        <dbReference type="EMBL" id="PWZ40709.1"/>
    </source>
</evidence>